<reference evidence="12 13" key="1">
    <citation type="submission" date="2017-01" db="EMBL/GenBank/DDBJ databases">
        <authorList>
            <person name="Mah S.A."/>
            <person name="Swanson W.J."/>
            <person name="Moy G.W."/>
            <person name="Vacquier V.D."/>
        </authorList>
    </citation>
    <scope>NUCLEOTIDE SEQUENCE [LARGE SCALE GENOMIC DNA]</scope>
    <source>
        <strain evidence="12 13">NIO-1016</strain>
    </source>
</reference>
<dbReference type="EMBL" id="FTLX01000009">
    <property type="protein sequence ID" value="SIR49065.1"/>
    <property type="molecule type" value="Genomic_DNA"/>
</dbReference>
<evidence type="ECO:0000256" key="9">
    <source>
        <dbReference type="ARBA" id="ARBA00023136"/>
    </source>
</evidence>
<dbReference type="AlphaFoldDB" id="A0A1N7BCM5"/>
<comment type="similarity">
    <text evidence="2">Belongs to the ABC transporter superfamily.</text>
</comment>
<dbReference type="SMART" id="SM00382">
    <property type="entry name" value="AAA"/>
    <property type="match status" value="1"/>
</dbReference>
<dbReference type="OrthoDB" id="9802264at2"/>
<dbReference type="InterPro" id="IPR003439">
    <property type="entry name" value="ABC_transporter-like_ATP-bd"/>
</dbReference>
<dbReference type="RefSeq" id="WP_045852070.1">
    <property type="nucleotide sequence ID" value="NZ_FTLX01000009.1"/>
</dbReference>
<accession>A0A1N7BCM5</accession>
<dbReference type="Pfam" id="PF00005">
    <property type="entry name" value="ABC_tran"/>
    <property type="match status" value="1"/>
</dbReference>
<evidence type="ECO:0000313" key="11">
    <source>
        <dbReference type="EMBL" id="OXS74677.1"/>
    </source>
</evidence>
<dbReference type="Pfam" id="PF08352">
    <property type="entry name" value="oligo_HPY"/>
    <property type="match status" value="1"/>
</dbReference>
<evidence type="ECO:0000256" key="5">
    <source>
        <dbReference type="ARBA" id="ARBA00022519"/>
    </source>
</evidence>
<evidence type="ECO:0000256" key="2">
    <source>
        <dbReference type="ARBA" id="ARBA00005417"/>
    </source>
</evidence>
<keyword evidence="9" id="KW-0472">Membrane</keyword>
<comment type="subcellular location">
    <subcellularLocation>
        <location evidence="1">Cell membrane</location>
        <topology evidence="1">Peripheral membrane protein</topology>
    </subcellularLocation>
</comment>
<organism evidence="12 13">
    <name type="scientific">Domibacillus enclensis</name>
    <dbReference type="NCBI Taxonomy" id="1017273"/>
    <lineage>
        <taxon>Bacteria</taxon>
        <taxon>Bacillati</taxon>
        <taxon>Bacillota</taxon>
        <taxon>Bacilli</taxon>
        <taxon>Bacillales</taxon>
        <taxon>Bacillaceae</taxon>
        <taxon>Domibacillus</taxon>
    </lineage>
</organism>
<feature type="domain" description="ABC transporter" evidence="10">
    <location>
        <begin position="4"/>
        <end position="247"/>
    </location>
</feature>
<gene>
    <name evidence="11" type="ORF">B1B05_16050</name>
    <name evidence="12" type="ORF">SAMN05443094_10938</name>
</gene>
<protein>
    <submittedName>
        <fullName evidence="11">ABC transporter ATP-binding protein</fullName>
    </submittedName>
    <submittedName>
        <fullName evidence="12">Peptide/nickel transport system ATP-binding protein</fullName>
    </submittedName>
</protein>
<evidence type="ECO:0000313" key="12">
    <source>
        <dbReference type="EMBL" id="SIR49065.1"/>
    </source>
</evidence>
<dbReference type="Proteomes" id="UP000186385">
    <property type="component" value="Unassembled WGS sequence"/>
</dbReference>
<evidence type="ECO:0000256" key="4">
    <source>
        <dbReference type="ARBA" id="ARBA00022475"/>
    </source>
</evidence>
<dbReference type="InterPro" id="IPR027417">
    <property type="entry name" value="P-loop_NTPase"/>
</dbReference>
<keyword evidence="8" id="KW-1278">Translocase</keyword>
<keyword evidence="4" id="KW-1003">Cell membrane</keyword>
<dbReference type="Proteomes" id="UP000215545">
    <property type="component" value="Unassembled WGS sequence"/>
</dbReference>
<reference evidence="11" key="3">
    <citation type="submission" date="2017-03" db="EMBL/GenBank/DDBJ databases">
        <authorList>
            <person name="Dastager S.G."/>
            <person name="Neurgaonkar P.S."/>
            <person name="Dharne M.S."/>
        </authorList>
    </citation>
    <scope>NUCLEOTIDE SEQUENCE</scope>
    <source>
        <strain evidence="11">DSM 25145</strain>
    </source>
</reference>
<dbReference type="STRING" id="1017273.SAMN05443094_10938"/>
<dbReference type="InterPro" id="IPR050388">
    <property type="entry name" value="ABC_Ni/Peptide_Import"/>
</dbReference>
<dbReference type="InterPro" id="IPR017871">
    <property type="entry name" value="ABC_transporter-like_CS"/>
</dbReference>
<dbReference type="PANTHER" id="PTHR43297:SF14">
    <property type="entry name" value="ATPASE AAA-TYPE CORE DOMAIN-CONTAINING PROTEIN"/>
    <property type="match status" value="1"/>
</dbReference>
<dbReference type="GO" id="GO:0005524">
    <property type="term" value="F:ATP binding"/>
    <property type="evidence" value="ECO:0007669"/>
    <property type="project" value="UniProtKB-KW"/>
</dbReference>
<dbReference type="Gene3D" id="3.40.50.300">
    <property type="entry name" value="P-loop containing nucleotide triphosphate hydrolases"/>
    <property type="match status" value="1"/>
</dbReference>
<proteinExistence type="inferred from homology"/>
<keyword evidence="3" id="KW-0813">Transport</keyword>
<evidence type="ECO:0000256" key="1">
    <source>
        <dbReference type="ARBA" id="ARBA00004202"/>
    </source>
</evidence>
<reference evidence="14" key="2">
    <citation type="submission" date="2017-03" db="EMBL/GenBank/DDBJ databases">
        <title>Bacillus sp. V-88(T) DSM27956, whole genome shotgun sequencing project.</title>
        <authorList>
            <person name="Dastager S.G."/>
            <person name="Neurgaonkar P.S."/>
            <person name="Dharne M.S."/>
        </authorList>
    </citation>
    <scope>NUCLEOTIDE SEQUENCE [LARGE SCALE GENOMIC DNA]</scope>
    <source>
        <strain evidence="14">DSM 25145</strain>
    </source>
</reference>
<dbReference type="NCBIfam" id="TIGR01727">
    <property type="entry name" value="oligo_HPY"/>
    <property type="match status" value="1"/>
</dbReference>
<dbReference type="PANTHER" id="PTHR43297">
    <property type="entry name" value="OLIGOPEPTIDE TRANSPORT ATP-BINDING PROTEIN APPD"/>
    <property type="match status" value="1"/>
</dbReference>
<keyword evidence="5" id="KW-0997">Cell inner membrane</keyword>
<evidence type="ECO:0000256" key="8">
    <source>
        <dbReference type="ARBA" id="ARBA00022967"/>
    </source>
</evidence>
<dbReference type="InterPro" id="IPR013563">
    <property type="entry name" value="Oligopep_ABC_C"/>
</dbReference>
<evidence type="ECO:0000256" key="3">
    <source>
        <dbReference type="ARBA" id="ARBA00022448"/>
    </source>
</evidence>
<dbReference type="PROSITE" id="PS00211">
    <property type="entry name" value="ABC_TRANSPORTER_1"/>
    <property type="match status" value="1"/>
</dbReference>
<evidence type="ECO:0000259" key="10">
    <source>
        <dbReference type="PROSITE" id="PS50893"/>
    </source>
</evidence>
<dbReference type="GO" id="GO:0005886">
    <property type="term" value="C:plasma membrane"/>
    <property type="evidence" value="ECO:0007669"/>
    <property type="project" value="UniProtKB-SubCell"/>
</dbReference>
<dbReference type="InterPro" id="IPR003593">
    <property type="entry name" value="AAA+_ATPase"/>
</dbReference>
<dbReference type="SUPFAM" id="SSF52540">
    <property type="entry name" value="P-loop containing nucleoside triphosphate hydrolases"/>
    <property type="match status" value="1"/>
</dbReference>
<dbReference type="GO" id="GO:0016887">
    <property type="term" value="F:ATP hydrolysis activity"/>
    <property type="evidence" value="ECO:0007669"/>
    <property type="project" value="InterPro"/>
</dbReference>
<evidence type="ECO:0000256" key="6">
    <source>
        <dbReference type="ARBA" id="ARBA00022741"/>
    </source>
</evidence>
<dbReference type="PROSITE" id="PS50893">
    <property type="entry name" value="ABC_TRANSPORTER_2"/>
    <property type="match status" value="1"/>
</dbReference>
<evidence type="ECO:0000313" key="14">
    <source>
        <dbReference type="Proteomes" id="UP000215545"/>
    </source>
</evidence>
<dbReference type="CDD" id="cd03257">
    <property type="entry name" value="ABC_NikE_OppD_transporters"/>
    <property type="match status" value="1"/>
</dbReference>
<keyword evidence="6" id="KW-0547">Nucleotide-binding</keyword>
<evidence type="ECO:0000313" key="13">
    <source>
        <dbReference type="Proteomes" id="UP000186385"/>
    </source>
</evidence>
<name>A0A1N7BCM5_9BACI</name>
<dbReference type="EMBL" id="MWSK01000009">
    <property type="protein sequence ID" value="OXS74677.1"/>
    <property type="molecule type" value="Genomic_DNA"/>
</dbReference>
<sequence>MSILSIENLSIHSASKRIVEDLTFRVEKGEWLAVVGQSGSGKSMTASAIGRLLPPNVKAEGEVVYNGQNFLSLSGSAMRKLRGTSISFVFQDYGSSFNPFLTIGRHFDEYQKTHERKSKKERVQEAKKALASVGLPEAFYKRYPSQLSGGQLQRVAIALALLFKPDLVIADEPTTALDSVTAASVLELLAELKEKTGCTVLFITHDLRHVRKYADRVMVMYEGTIVEEGEKEEIMQNPSHPYTKRLIAAIPSLQKPRLTLVQERQKDVAAT</sequence>
<evidence type="ECO:0000256" key="7">
    <source>
        <dbReference type="ARBA" id="ARBA00022840"/>
    </source>
</evidence>
<keyword evidence="7 12" id="KW-0067">ATP-binding</keyword>
<keyword evidence="14" id="KW-1185">Reference proteome</keyword>
<dbReference type="GO" id="GO:0015833">
    <property type="term" value="P:peptide transport"/>
    <property type="evidence" value="ECO:0007669"/>
    <property type="project" value="InterPro"/>
</dbReference>